<dbReference type="Gene3D" id="3.40.50.410">
    <property type="entry name" value="von Willebrand factor, type A domain"/>
    <property type="match status" value="1"/>
</dbReference>
<keyword evidence="1" id="KW-1133">Transmembrane helix</keyword>
<feature type="domain" description="Aerotolerance regulator N-terminal" evidence="2">
    <location>
        <begin position="1"/>
        <end position="76"/>
    </location>
</feature>
<evidence type="ECO:0000313" key="4">
    <source>
        <dbReference type="Proteomes" id="UP000619238"/>
    </source>
</evidence>
<feature type="transmembrane region" description="Helical" evidence="1">
    <location>
        <begin position="619"/>
        <end position="641"/>
    </location>
</feature>
<sequence length="642" mass="73049">MQFKYPEVLYALLLLLIPILVHLFQLRRFEKTAFTNVKFLQNVILQTRKSSQLKKWLILCTRLLALAGLVFAFAQPYFANRDIVKTEKETVIYLDNSFSMQTKGEKGDLLKRAVQELLNTVPEDEQVSVFTNTATYKNTTIKSIRNELLQLEYSHQQEAIPSVILKGRKLFSKQQNADKNLILISDFQQNEQLNVQKDSAFTTSYIQLKPANANNIALDSLYISEQDANSVTIAVVLKNSGIPVQDVPVSLYDGGSLIAKSSVNLDTQNKAEVTFSIPSNKVIQGNIQIDDNSLQFDNNLFFNINSPEKINVLAINETDDEFLKKLYTDDEFNLISSPVTQLNYNAIATQQLIILNELKTIPNPLLTALRSFKQNGGSLVIIPAKESNLTTYNQLLQANNLGRFAQVPNVTEKKITNISFSHPLFTNVFEKKVTNFQYPKVNHYFALDKANPAILQLENNAQFLVSTNETYLFTAAINNENSNFKNTPLIVPIFYNIGKNSLRLTNLYYTLGKENTFDVQTSLGQDAVLTIAKDTEEFIPLQQTANNKVRMTTDEFPNEAGIYTIKNQNTDLQQISYNFDRKESTLQYHDMALSYPNNTHTTVAQFFEDLKNEQSVASLWKWFVIFALLFLCIEILILKFVK</sequence>
<accession>A0ABR7QGE1</accession>
<evidence type="ECO:0000259" key="2">
    <source>
        <dbReference type="Pfam" id="PF07584"/>
    </source>
</evidence>
<dbReference type="InterPro" id="IPR036465">
    <property type="entry name" value="vWFA_dom_sf"/>
</dbReference>
<dbReference type="PANTHER" id="PTHR37464:SF1">
    <property type="entry name" value="BLL2463 PROTEIN"/>
    <property type="match status" value="1"/>
</dbReference>
<feature type="transmembrane region" description="Helical" evidence="1">
    <location>
        <begin position="6"/>
        <end position="24"/>
    </location>
</feature>
<dbReference type="NCBIfam" id="TIGR02226">
    <property type="entry name" value="two_anch"/>
    <property type="match status" value="1"/>
</dbReference>
<comment type="caution">
    <text evidence="3">The sequence shown here is derived from an EMBL/GenBank/DDBJ whole genome shotgun (WGS) entry which is preliminary data.</text>
</comment>
<name>A0ABR7QGE1_9FLAO</name>
<gene>
    <name evidence="3" type="ORF">H2O64_22365</name>
</gene>
<feature type="transmembrane region" description="Helical" evidence="1">
    <location>
        <begin position="56"/>
        <end position="78"/>
    </location>
</feature>
<dbReference type="RefSeq" id="WP_187564472.1">
    <property type="nucleotide sequence ID" value="NZ_JACGWS010000020.1"/>
</dbReference>
<dbReference type="Pfam" id="PF07584">
    <property type="entry name" value="BatA"/>
    <property type="match status" value="1"/>
</dbReference>
<dbReference type="InterPro" id="IPR024163">
    <property type="entry name" value="Aerotolerance_reg_N"/>
</dbReference>
<keyword evidence="1" id="KW-0472">Membrane</keyword>
<proteinExistence type="predicted"/>
<organism evidence="3 4">
    <name type="scientific">Kordia aestuariivivens</name>
    <dbReference type="NCBI Taxonomy" id="2759037"/>
    <lineage>
        <taxon>Bacteria</taxon>
        <taxon>Pseudomonadati</taxon>
        <taxon>Bacteroidota</taxon>
        <taxon>Flavobacteriia</taxon>
        <taxon>Flavobacteriales</taxon>
        <taxon>Flavobacteriaceae</taxon>
        <taxon>Kordia</taxon>
    </lineage>
</organism>
<evidence type="ECO:0000256" key="1">
    <source>
        <dbReference type="SAM" id="Phobius"/>
    </source>
</evidence>
<dbReference type="Proteomes" id="UP000619238">
    <property type="component" value="Unassembled WGS sequence"/>
</dbReference>
<keyword evidence="4" id="KW-1185">Reference proteome</keyword>
<dbReference type="SUPFAM" id="SSF53300">
    <property type="entry name" value="vWA-like"/>
    <property type="match status" value="1"/>
</dbReference>
<evidence type="ECO:0000313" key="3">
    <source>
        <dbReference type="EMBL" id="MBC8757431.1"/>
    </source>
</evidence>
<reference evidence="3 4" key="1">
    <citation type="submission" date="2020-07" db="EMBL/GenBank/DDBJ databases">
        <title>Description of Kordia aestuariivivens sp. nov., isolated from a tidal flat.</title>
        <authorList>
            <person name="Park S."/>
            <person name="Yoon J.-H."/>
        </authorList>
    </citation>
    <scope>NUCLEOTIDE SEQUENCE [LARGE SCALE GENOMIC DNA]</scope>
    <source>
        <strain evidence="3 4">YSTF-M3</strain>
    </source>
</reference>
<dbReference type="EMBL" id="JACGWS010000020">
    <property type="protein sequence ID" value="MBC8757431.1"/>
    <property type="molecule type" value="Genomic_DNA"/>
</dbReference>
<dbReference type="PANTHER" id="PTHR37464">
    <property type="entry name" value="BLL2463 PROTEIN"/>
    <property type="match status" value="1"/>
</dbReference>
<keyword evidence="1" id="KW-0812">Transmembrane</keyword>
<dbReference type="InterPro" id="IPR011933">
    <property type="entry name" value="Double_TM_dom"/>
</dbReference>
<protein>
    <submittedName>
        <fullName evidence="3">BatA domain-containing protein</fullName>
    </submittedName>
</protein>